<evidence type="ECO:0000313" key="3">
    <source>
        <dbReference type="EMBL" id="AIA94853.1"/>
    </source>
</evidence>
<dbReference type="PANTHER" id="PTHR34136">
    <property type="match status" value="1"/>
</dbReference>
<evidence type="ECO:0000256" key="1">
    <source>
        <dbReference type="ARBA" id="ARBA00022676"/>
    </source>
</evidence>
<protein>
    <submittedName>
        <fullName evidence="3">Glyco_tran_WecB</fullName>
    </submittedName>
</protein>
<dbReference type="GO" id="GO:0016758">
    <property type="term" value="F:hexosyltransferase activity"/>
    <property type="evidence" value="ECO:0007669"/>
    <property type="project" value="TreeGrafter"/>
</dbReference>
<dbReference type="EMBL" id="KF127496">
    <property type="protein sequence ID" value="AIA94853.1"/>
    <property type="molecule type" value="Genomic_DNA"/>
</dbReference>
<proteinExistence type="predicted"/>
<accession>A0A060CDV9</accession>
<dbReference type="InterPro" id="IPR004629">
    <property type="entry name" value="WecG_TagA_CpsF"/>
</dbReference>
<dbReference type="Pfam" id="PF03808">
    <property type="entry name" value="Glyco_tran_WecG"/>
    <property type="match status" value="1"/>
</dbReference>
<keyword evidence="1" id="KW-0328">Glycosyltransferase</keyword>
<evidence type="ECO:0000256" key="2">
    <source>
        <dbReference type="ARBA" id="ARBA00022679"/>
    </source>
</evidence>
<reference evidence="3" key="1">
    <citation type="journal article" date="2013" name="Environ. Microbiol.">
        <title>Seasonally variable intestinal metagenomes of the red palm weevil (Rhynchophorus ferrugineus).</title>
        <authorList>
            <person name="Jia S."/>
            <person name="Zhang X."/>
            <person name="Zhang G."/>
            <person name="Yin A."/>
            <person name="Zhang S."/>
            <person name="Li F."/>
            <person name="Wang L."/>
            <person name="Zhao D."/>
            <person name="Yun Q."/>
            <person name="Tala"/>
            <person name="Wang J."/>
            <person name="Sun G."/>
            <person name="Baabdullah M."/>
            <person name="Yu X."/>
            <person name="Hu S."/>
            <person name="Al-Mssallem I.S."/>
            <person name="Yu J."/>
        </authorList>
    </citation>
    <scope>NUCLEOTIDE SEQUENCE</scope>
</reference>
<name>A0A060CDV9_9HYPH</name>
<dbReference type="PANTHER" id="PTHR34136:SF1">
    <property type="entry name" value="UDP-N-ACETYL-D-MANNOSAMINURONIC ACID TRANSFERASE"/>
    <property type="match status" value="1"/>
</dbReference>
<organism evidence="3">
    <name type="scientific">uncultured Methylobacterium sp</name>
    <dbReference type="NCBI Taxonomy" id="157278"/>
    <lineage>
        <taxon>Bacteria</taxon>
        <taxon>Pseudomonadati</taxon>
        <taxon>Pseudomonadota</taxon>
        <taxon>Alphaproteobacteria</taxon>
        <taxon>Hyphomicrobiales</taxon>
        <taxon>Methylobacteriaceae</taxon>
        <taxon>Methylobacterium</taxon>
        <taxon>environmental samples</taxon>
    </lineage>
</organism>
<dbReference type="AlphaFoldDB" id="A0A060CDV9"/>
<sequence length="116" mass="12766">MPRANILGVGISAVNLELALAVIDQWIAAKTPNYVCVTPVHSVMDCYADAPLRAIYNRAGMVTPDGMPIVWLTRAQGYDHVQRVYGPDLMLALCEHSVAQGYRHYFYGGAEGWPTN</sequence>
<keyword evidence="2" id="KW-0808">Transferase</keyword>